<evidence type="ECO:0000313" key="2">
    <source>
        <dbReference type="Proteomes" id="UP000324800"/>
    </source>
</evidence>
<sequence length="278" mass="31598">MVIFDNCISEADGGFQMQITNEVQFDAQKIYMKECWSYINGGGFYTNIDTKQSIIFDNDCKFFRFETSGNDGFGVRTFVNSQNAYPISSRGLNYKEMKFFIILQRNMNSVFEDITIEGEEGNEIRFDNIEQSTFIATLTNCQIKNINANTDLNGRGGSVIFAQQRYYSQLTIGNNSQLIQCINNKENGGATYIDTEHASQFEFKITDILIKYYQATADTTLDYPIKYGRGIFLTGSGDFDISSPKLDLSRMRILGNTSDNAGQSLYVATRELQKWCNQ</sequence>
<evidence type="ECO:0000313" key="1">
    <source>
        <dbReference type="EMBL" id="KAA6394974.1"/>
    </source>
</evidence>
<reference evidence="1 2" key="1">
    <citation type="submission" date="2019-03" db="EMBL/GenBank/DDBJ databases">
        <title>Single cell metagenomics reveals metabolic interactions within the superorganism composed of flagellate Streblomastix strix and complex community of Bacteroidetes bacteria on its surface.</title>
        <authorList>
            <person name="Treitli S.C."/>
            <person name="Kolisko M."/>
            <person name="Husnik F."/>
            <person name="Keeling P."/>
            <person name="Hampl V."/>
        </authorList>
    </citation>
    <scope>NUCLEOTIDE SEQUENCE [LARGE SCALE GENOMIC DNA]</scope>
    <source>
        <strain evidence="1">ST1C</strain>
    </source>
</reference>
<proteinExistence type="predicted"/>
<evidence type="ECO:0008006" key="3">
    <source>
        <dbReference type="Google" id="ProtNLM"/>
    </source>
</evidence>
<dbReference type="Proteomes" id="UP000324800">
    <property type="component" value="Unassembled WGS sequence"/>
</dbReference>
<name>A0A5J4WIS4_9EUKA</name>
<dbReference type="EMBL" id="SNRW01001798">
    <property type="protein sequence ID" value="KAA6394974.1"/>
    <property type="molecule type" value="Genomic_DNA"/>
</dbReference>
<dbReference type="OrthoDB" id="300606at2759"/>
<accession>A0A5J4WIS4</accession>
<gene>
    <name evidence="1" type="ORF">EZS28_009498</name>
</gene>
<dbReference type="AlphaFoldDB" id="A0A5J4WIS4"/>
<protein>
    <recommendedName>
        <fullName evidence="3">Right handed beta helix domain-containing protein</fullName>
    </recommendedName>
</protein>
<organism evidence="1 2">
    <name type="scientific">Streblomastix strix</name>
    <dbReference type="NCBI Taxonomy" id="222440"/>
    <lineage>
        <taxon>Eukaryota</taxon>
        <taxon>Metamonada</taxon>
        <taxon>Preaxostyla</taxon>
        <taxon>Oxymonadida</taxon>
        <taxon>Streblomastigidae</taxon>
        <taxon>Streblomastix</taxon>
    </lineage>
</organism>
<comment type="caution">
    <text evidence="1">The sequence shown here is derived from an EMBL/GenBank/DDBJ whole genome shotgun (WGS) entry which is preliminary data.</text>
</comment>